<dbReference type="SUPFAM" id="SSF57829">
    <property type="entry name" value="Zn-binding ribosomal proteins"/>
    <property type="match status" value="1"/>
</dbReference>
<dbReference type="GO" id="GO:0003735">
    <property type="term" value="F:structural constituent of ribosome"/>
    <property type="evidence" value="ECO:0007669"/>
    <property type="project" value="InterPro"/>
</dbReference>
<evidence type="ECO:0000256" key="4">
    <source>
        <dbReference type="ARBA" id="ARBA00035176"/>
    </source>
</evidence>
<dbReference type="InterPro" id="IPR018264">
    <property type="entry name" value="Ribosomal_bL33_CS"/>
</dbReference>
<dbReference type="AlphaFoldDB" id="A0A507SI48"/>
<evidence type="ECO:0000313" key="6">
    <source>
        <dbReference type="EMBL" id="TQC51549.1"/>
    </source>
</evidence>
<evidence type="ECO:0000256" key="2">
    <source>
        <dbReference type="ARBA" id="ARBA00022980"/>
    </source>
</evidence>
<dbReference type="InterPro" id="IPR011332">
    <property type="entry name" value="Ribosomal_zn-bd"/>
</dbReference>
<reference evidence="6 7" key="1">
    <citation type="submission" date="2019-03" db="EMBL/GenBank/DDBJ databases">
        <title>Characterization of a novel Mycoplasma cynos real-time PCR assay.</title>
        <authorList>
            <person name="Tallmadge R.L."/>
            <person name="Mitchell P.K."/>
            <person name="Goodman L."/>
        </authorList>
    </citation>
    <scope>NUCLEOTIDE SEQUENCE [LARGE SCALE GENOMIC DNA]</scope>
    <source>
        <strain evidence="6 7">1642</strain>
    </source>
</reference>
<keyword evidence="7" id="KW-1185">Reference proteome</keyword>
<dbReference type="Proteomes" id="UP000320801">
    <property type="component" value="Unassembled WGS sequence"/>
</dbReference>
<dbReference type="RefSeq" id="WP_141483933.1">
    <property type="nucleotide sequence ID" value="NZ_SMDN01000006.1"/>
</dbReference>
<organism evidence="6 7">
    <name type="scientific">Mycoplasmopsis mucosicanis</name>
    <dbReference type="NCBI Taxonomy" id="458208"/>
    <lineage>
        <taxon>Bacteria</taxon>
        <taxon>Bacillati</taxon>
        <taxon>Mycoplasmatota</taxon>
        <taxon>Mycoplasmoidales</taxon>
        <taxon>Metamycoplasmataceae</taxon>
        <taxon>Mycoplasmopsis</taxon>
    </lineage>
</organism>
<sequence>MKKTKVSLSCSECFALNYSTPKSAGNMQRIQIKKFCPKCRLHTVHKEEK</sequence>
<dbReference type="GO" id="GO:0005840">
    <property type="term" value="C:ribosome"/>
    <property type="evidence" value="ECO:0007669"/>
    <property type="project" value="UniProtKB-KW"/>
</dbReference>
<gene>
    <name evidence="5 6" type="primary">rpmG</name>
    <name evidence="6" type="ORF">E1I18_02020</name>
</gene>
<dbReference type="PROSITE" id="PS00582">
    <property type="entry name" value="RIBOSOMAL_L33"/>
    <property type="match status" value="1"/>
</dbReference>
<proteinExistence type="inferred from homology"/>
<dbReference type="GO" id="GO:0006412">
    <property type="term" value="P:translation"/>
    <property type="evidence" value="ECO:0007669"/>
    <property type="project" value="UniProtKB-UniRule"/>
</dbReference>
<dbReference type="GO" id="GO:0005737">
    <property type="term" value="C:cytoplasm"/>
    <property type="evidence" value="ECO:0007669"/>
    <property type="project" value="UniProtKB-ARBA"/>
</dbReference>
<dbReference type="HAMAP" id="MF_00294">
    <property type="entry name" value="Ribosomal_bL33"/>
    <property type="match status" value="1"/>
</dbReference>
<dbReference type="OrthoDB" id="197660at2"/>
<accession>A0A507SI48</accession>
<evidence type="ECO:0000256" key="1">
    <source>
        <dbReference type="ARBA" id="ARBA00007596"/>
    </source>
</evidence>
<name>A0A507SI48_9BACT</name>
<dbReference type="InterPro" id="IPR001705">
    <property type="entry name" value="Ribosomal_bL33"/>
</dbReference>
<comment type="similarity">
    <text evidence="1 5">Belongs to the bacterial ribosomal protein bL33 family.</text>
</comment>
<dbReference type="Pfam" id="PF00471">
    <property type="entry name" value="Ribosomal_L33"/>
    <property type="match status" value="1"/>
</dbReference>
<protein>
    <recommendedName>
        <fullName evidence="4 5">Large ribosomal subunit protein bL33</fullName>
    </recommendedName>
</protein>
<dbReference type="Gene3D" id="2.20.28.120">
    <property type="entry name" value="Ribosomal protein L33"/>
    <property type="match status" value="1"/>
</dbReference>
<keyword evidence="3 5" id="KW-0687">Ribonucleoprotein</keyword>
<dbReference type="NCBIfam" id="NF001764">
    <property type="entry name" value="PRK00504.1"/>
    <property type="match status" value="1"/>
</dbReference>
<evidence type="ECO:0000256" key="5">
    <source>
        <dbReference type="HAMAP-Rule" id="MF_00294"/>
    </source>
</evidence>
<dbReference type="InterPro" id="IPR038584">
    <property type="entry name" value="Ribosomal_bL33_sf"/>
</dbReference>
<evidence type="ECO:0000256" key="3">
    <source>
        <dbReference type="ARBA" id="ARBA00023274"/>
    </source>
</evidence>
<keyword evidence="2 5" id="KW-0689">Ribosomal protein</keyword>
<dbReference type="GO" id="GO:1990904">
    <property type="term" value="C:ribonucleoprotein complex"/>
    <property type="evidence" value="ECO:0007669"/>
    <property type="project" value="UniProtKB-KW"/>
</dbReference>
<comment type="caution">
    <text evidence="6">The sequence shown here is derived from an EMBL/GenBank/DDBJ whole genome shotgun (WGS) entry which is preliminary data.</text>
</comment>
<dbReference type="NCBIfam" id="TIGR01023">
    <property type="entry name" value="rpmG_bact"/>
    <property type="match status" value="1"/>
</dbReference>
<evidence type="ECO:0000313" key="7">
    <source>
        <dbReference type="Proteomes" id="UP000320801"/>
    </source>
</evidence>
<dbReference type="EMBL" id="SMDN01000006">
    <property type="protein sequence ID" value="TQC51549.1"/>
    <property type="molecule type" value="Genomic_DNA"/>
</dbReference>